<evidence type="ECO:0000313" key="2">
    <source>
        <dbReference type="Proteomes" id="UP001241092"/>
    </source>
</evidence>
<dbReference type="AlphaFoldDB" id="A0AAI8TRJ4"/>
<dbReference type="Proteomes" id="UP001241092">
    <property type="component" value="Chromosome"/>
</dbReference>
<reference evidence="1" key="1">
    <citation type="submission" date="2023-03" db="EMBL/GenBank/DDBJ databases">
        <title>Draft genome sequence of a Mycolicibacterium mageritense strain H4_3_1 isolated from a hybrid biological-inorganic system reactor.</title>
        <authorList>
            <person name="Feng X."/>
            <person name="Kazama D."/>
            <person name="Sato K."/>
            <person name="Kobayashi H."/>
        </authorList>
    </citation>
    <scope>NUCLEOTIDE SEQUENCE</scope>
    <source>
        <strain evidence="1">H4_3_1</strain>
    </source>
</reference>
<proteinExistence type="predicted"/>
<organism evidence="1 2">
    <name type="scientific">Mycolicibacterium mageritense</name>
    <name type="common">Mycobacterium mageritense</name>
    <dbReference type="NCBI Taxonomy" id="53462"/>
    <lineage>
        <taxon>Bacteria</taxon>
        <taxon>Bacillati</taxon>
        <taxon>Actinomycetota</taxon>
        <taxon>Actinomycetes</taxon>
        <taxon>Mycobacteriales</taxon>
        <taxon>Mycobacteriaceae</taxon>
        <taxon>Mycolicibacterium</taxon>
    </lineage>
</organism>
<dbReference type="EMBL" id="AP027452">
    <property type="protein sequence ID" value="BDY27111.1"/>
    <property type="molecule type" value="Genomic_DNA"/>
</dbReference>
<sequence>MVAKAGHCCAPVVWAGVEAAYEFTRLYTAQDPDLHGLLTRDPVATAAFRSLSVR</sequence>
<gene>
    <name evidence="1" type="ORF">hbim_01028</name>
</gene>
<evidence type="ECO:0000313" key="1">
    <source>
        <dbReference type="EMBL" id="BDY27111.1"/>
    </source>
</evidence>
<protein>
    <submittedName>
        <fullName evidence="1">Uncharacterized protein</fullName>
    </submittedName>
</protein>
<accession>A0AAI8TRJ4</accession>
<name>A0AAI8TRJ4_MYCME</name>